<dbReference type="GO" id="GO:0005886">
    <property type="term" value="C:plasma membrane"/>
    <property type="evidence" value="ECO:0007669"/>
    <property type="project" value="TreeGrafter"/>
</dbReference>
<evidence type="ECO:0000256" key="2">
    <source>
        <dbReference type="ARBA" id="ARBA00022729"/>
    </source>
</evidence>
<evidence type="ECO:0000256" key="3">
    <source>
        <dbReference type="ARBA" id="ARBA00022737"/>
    </source>
</evidence>
<dbReference type="Gene3D" id="3.80.10.10">
    <property type="entry name" value="Ribonuclease Inhibitor"/>
    <property type="match status" value="2"/>
</dbReference>
<dbReference type="EMBL" id="BEZZ01001449">
    <property type="protein sequence ID" value="GCC18725.1"/>
    <property type="molecule type" value="Genomic_DNA"/>
</dbReference>
<dbReference type="STRING" id="137246.A0A401RKQ0"/>
<evidence type="ECO:0000313" key="5">
    <source>
        <dbReference type="EMBL" id="GCC18725.1"/>
    </source>
</evidence>
<dbReference type="PANTHER" id="PTHR24369:SF210">
    <property type="entry name" value="CHAOPTIN-RELATED"/>
    <property type="match status" value="1"/>
</dbReference>
<dbReference type="InterPro" id="IPR001611">
    <property type="entry name" value="Leu-rich_rpt"/>
</dbReference>
<dbReference type="SMART" id="SM00369">
    <property type="entry name" value="LRR_TYP"/>
    <property type="match status" value="8"/>
</dbReference>
<evidence type="ECO:0000256" key="4">
    <source>
        <dbReference type="SAM" id="SignalP"/>
    </source>
</evidence>
<keyword evidence="3" id="KW-0677">Repeat</keyword>
<evidence type="ECO:0008006" key="7">
    <source>
        <dbReference type="Google" id="ProtNLM"/>
    </source>
</evidence>
<protein>
    <recommendedName>
        <fullName evidence="7">LRRNT domain-containing protein</fullName>
    </recommendedName>
</protein>
<dbReference type="Proteomes" id="UP000287033">
    <property type="component" value="Unassembled WGS sequence"/>
</dbReference>
<reference evidence="5 6" key="1">
    <citation type="journal article" date="2018" name="Nat. Ecol. Evol.">
        <title>Shark genomes provide insights into elasmobranch evolution and the origin of vertebrates.</title>
        <authorList>
            <person name="Hara Y"/>
            <person name="Yamaguchi K"/>
            <person name="Onimaru K"/>
            <person name="Kadota M"/>
            <person name="Koyanagi M"/>
            <person name="Keeley SD"/>
            <person name="Tatsumi K"/>
            <person name="Tanaka K"/>
            <person name="Motone F"/>
            <person name="Kageyama Y"/>
            <person name="Nozu R"/>
            <person name="Adachi N"/>
            <person name="Nishimura O"/>
            <person name="Nakagawa R"/>
            <person name="Tanegashima C"/>
            <person name="Kiyatake I"/>
            <person name="Matsumoto R"/>
            <person name="Murakumo K"/>
            <person name="Nishida K"/>
            <person name="Terakita A"/>
            <person name="Kuratani S"/>
            <person name="Sato K"/>
            <person name="Hyodo S Kuraku.S."/>
        </authorList>
    </citation>
    <scope>NUCLEOTIDE SEQUENCE [LARGE SCALE GENOMIC DNA]</scope>
</reference>
<dbReference type="PROSITE" id="PS51450">
    <property type="entry name" value="LRR"/>
    <property type="match status" value="3"/>
</dbReference>
<gene>
    <name evidence="5" type="ORF">chiPu_0018045</name>
</gene>
<dbReference type="SUPFAM" id="SSF52058">
    <property type="entry name" value="L domain-like"/>
    <property type="match status" value="1"/>
</dbReference>
<accession>A0A401RKQ0</accession>
<dbReference type="InterPro" id="IPR050541">
    <property type="entry name" value="LRR_TM_domain-containing"/>
</dbReference>
<dbReference type="PANTHER" id="PTHR24369">
    <property type="entry name" value="ANTIGEN BSP, PUTATIVE-RELATED"/>
    <property type="match status" value="1"/>
</dbReference>
<feature type="signal peptide" evidence="4">
    <location>
        <begin position="1"/>
        <end position="21"/>
    </location>
</feature>
<keyword evidence="2 4" id="KW-0732">Signal</keyword>
<dbReference type="PRINTS" id="PR00019">
    <property type="entry name" value="LEURICHRPT"/>
</dbReference>
<dbReference type="AlphaFoldDB" id="A0A401RKQ0"/>
<evidence type="ECO:0000313" key="6">
    <source>
        <dbReference type="Proteomes" id="UP000287033"/>
    </source>
</evidence>
<organism evidence="5 6">
    <name type="scientific">Chiloscyllium punctatum</name>
    <name type="common">Brownbanded bambooshark</name>
    <name type="synonym">Hemiscyllium punctatum</name>
    <dbReference type="NCBI Taxonomy" id="137246"/>
    <lineage>
        <taxon>Eukaryota</taxon>
        <taxon>Metazoa</taxon>
        <taxon>Chordata</taxon>
        <taxon>Craniata</taxon>
        <taxon>Vertebrata</taxon>
        <taxon>Chondrichthyes</taxon>
        <taxon>Elasmobranchii</taxon>
        <taxon>Galeomorphii</taxon>
        <taxon>Galeoidea</taxon>
        <taxon>Orectolobiformes</taxon>
        <taxon>Hemiscylliidae</taxon>
        <taxon>Chiloscyllium</taxon>
    </lineage>
</organism>
<keyword evidence="6" id="KW-1185">Reference proteome</keyword>
<sequence>MAYSAWLSLVIFLLSCDDGLMTCFPGCHCEVESFGMFSSFSLTKVDCSGVGPQLTGVPIPLDTSYLDLSSNRLKTISPLMFTGPGYTTLVSLDLSYNEIIGMPFNTFSKLRYLETLNLSHNSLEVLEEGIFSNLPLGEIDLSANKLHDINFDIFTSKGHGKPLSVDLSDNRITTVVRSLDKSVPNIYSLDLSENKLESVPTLYLSGVPLRYLYLGHNLISRIPENAFTGLQELTHLSLRNLPRLMELSPNSFKGLQNLQVLDLSHCVNLKFLNVAVFGGLSSLQELYLEKSGVATLSSNILNYLPSIKRISVGTSLMRCGKTAKEGSFHRQFGFVQKEQTLHCLDISGSSDTEYVLKLK</sequence>
<dbReference type="OMA" id="PCFPGCH"/>
<evidence type="ECO:0000256" key="1">
    <source>
        <dbReference type="ARBA" id="ARBA00022614"/>
    </source>
</evidence>
<keyword evidence="1" id="KW-0433">Leucine-rich repeat</keyword>
<dbReference type="InterPro" id="IPR003591">
    <property type="entry name" value="Leu-rich_rpt_typical-subtyp"/>
</dbReference>
<dbReference type="OrthoDB" id="676979at2759"/>
<name>A0A401RKQ0_CHIPU</name>
<feature type="chain" id="PRO_5019267039" description="LRRNT domain-containing protein" evidence="4">
    <location>
        <begin position="22"/>
        <end position="359"/>
    </location>
</feature>
<dbReference type="Pfam" id="PF13855">
    <property type="entry name" value="LRR_8"/>
    <property type="match status" value="3"/>
</dbReference>
<comment type="caution">
    <text evidence="5">The sequence shown here is derived from an EMBL/GenBank/DDBJ whole genome shotgun (WGS) entry which is preliminary data.</text>
</comment>
<dbReference type="InterPro" id="IPR032675">
    <property type="entry name" value="LRR_dom_sf"/>
</dbReference>
<proteinExistence type="predicted"/>